<evidence type="ECO:0000256" key="10">
    <source>
        <dbReference type="ARBA" id="ARBA00023235"/>
    </source>
</evidence>
<dbReference type="InterPro" id="IPR005788">
    <property type="entry name" value="PDI_thioredoxin-like_dom"/>
</dbReference>
<evidence type="ECO:0000313" key="18">
    <source>
        <dbReference type="Proteomes" id="UP000765509"/>
    </source>
</evidence>
<dbReference type="Proteomes" id="UP000765509">
    <property type="component" value="Unassembled WGS sequence"/>
</dbReference>
<evidence type="ECO:0000256" key="3">
    <source>
        <dbReference type="ARBA" id="ARBA00004319"/>
    </source>
</evidence>
<dbReference type="GO" id="GO:0034976">
    <property type="term" value="P:response to endoplasmic reticulum stress"/>
    <property type="evidence" value="ECO:0007669"/>
    <property type="project" value="TreeGrafter"/>
</dbReference>
<organism evidence="17 18">
    <name type="scientific">Austropuccinia psidii MF-1</name>
    <dbReference type="NCBI Taxonomy" id="1389203"/>
    <lineage>
        <taxon>Eukaryota</taxon>
        <taxon>Fungi</taxon>
        <taxon>Dikarya</taxon>
        <taxon>Basidiomycota</taxon>
        <taxon>Pucciniomycotina</taxon>
        <taxon>Pucciniomycetes</taxon>
        <taxon>Pucciniales</taxon>
        <taxon>Sphaerophragmiaceae</taxon>
        <taxon>Austropuccinia</taxon>
    </lineage>
</organism>
<dbReference type="SUPFAM" id="SSF52833">
    <property type="entry name" value="Thioredoxin-like"/>
    <property type="match status" value="4"/>
</dbReference>
<dbReference type="GO" id="GO:0006457">
    <property type="term" value="P:protein folding"/>
    <property type="evidence" value="ECO:0007669"/>
    <property type="project" value="TreeGrafter"/>
</dbReference>
<feature type="domain" description="Thioredoxin" evidence="16">
    <location>
        <begin position="1"/>
        <end position="135"/>
    </location>
</feature>
<dbReference type="InterPro" id="IPR005792">
    <property type="entry name" value="Prot_disulphide_isomerase"/>
</dbReference>
<keyword evidence="11 12" id="KW-0676">Redox-active center</keyword>
<name>A0A9Q3D6V0_9BASI</name>
<comment type="subcellular location">
    <subcellularLocation>
        <location evidence="3">Endoplasmic reticulum lumen</location>
    </subcellularLocation>
</comment>
<evidence type="ECO:0000256" key="14">
    <source>
        <dbReference type="RuleBase" id="RU361130"/>
    </source>
</evidence>
<dbReference type="EC" id="5.3.4.1" evidence="5 14"/>
<accession>A0A9Q3D6V0</accession>
<protein>
    <recommendedName>
        <fullName evidence="5 14">Protein disulfide-isomerase</fullName>
        <ecNumber evidence="5 14">5.3.4.1</ecNumber>
    </recommendedName>
</protein>
<evidence type="ECO:0000256" key="5">
    <source>
        <dbReference type="ARBA" id="ARBA00012723"/>
    </source>
</evidence>
<dbReference type="AlphaFoldDB" id="A0A9Q3D6V0"/>
<dbReference type="FunFam" id="3.40.30.10:FF:000139">
    <property type="entry name" value="Protein disulfide-isomerase"/>
    <property type="match status" value="1"/>
</dbReference>
<evidence type="ECO:0000256" key="9">
    <source>
        <dbReference type="ARBA" id="ARBA00023157"/>
    </source>
</evidence>
<dbReference type="CDD" id="cd02981">
    <property type="entry name" value="PDI_b_family"/>
    <property type="match status" value="1"/>
</dbReference>
<comment type="similarity">
    <text evidence="4 13">Belongs to the protein disulfide isomerase family.</text>
</comment>
<feature type="compositionally biased region" description="Acidic residues" evidence="15">
    <location>
        <begin position="505"/>
        <end position="531"/>
    </location>
</feature>
<keyword evidence="7" id="KW-0677">Repeat</keyword>
<dbReference type="CDD" id="cd02995">
    <property type="entry name" value="PDI_a_PDI_a'_C"/>
    <property type="match status" value="1"/>
</dbReference>
<reference evidence="17" key="1">
    <citation type="submission" date="2021-03" db="EMBL/GenBank/DDBJ databases">
        <title>Draft genome sequence of rust myrtle Austropuccinia psidii MF-1, a brazilian biotype.</title>
        <authorList>
            <person name="Quecine M.C."/>
            <person name="Pachon D.M.R."/>
            <person name="Bonatelli M.L."/>
            <person name="Correr F.H."/>
            <person name="Franceschini L.M."/>
            <person name="Leite T.F."/>
            <person name="Margarido G.R.A."/>
            <person name="Almeida C.A."/>
            <person name="Ferrarezi J.A."/>
            <person name="Labate C.A."/>
        </authorList>
    </citation>
    <scope>NUCLEOTIDE SEQUENCE</scope>
    <source>
        <strain evidence="17">MF-1</strain>
    </source>
</reference>
<evidence type="ECO:0000259" key="16">
    <source>
        <dbReference type="PROSITE" id="PS51352"/>
    </source>
</evidence>
<dbReference type="GO" id="GO:0005788">
    <property type="term" value="C:endoplasmic reticulum lumen"/>
    <property type="evidence" value="ECO:0007669"/>
    <property type="project" value="UniProtKB-SubCell"/>
</dbReference>
<evidence type="ECO:0000256" key="6">
    <source>
        <dbReference type="ARBA" id="ARBA00022729"/>
    </source>
</evidence>
<evidence type="ECO:0000313" key="17">
    <source>
        <dbReference type="EMBL" id="MBW0497879.1"/>
    </source>
</evidence>
<dbReference type="PROSITE" id="PS00194">
    <property type="entry name" value="THIOREDOXIN_1"/>
    <property type="match status" value="1"/>
</dbReference>
<evidence type="ECO:0000256" key="12">
    <source>
        <dbReference type="PIRSR" id="PIRSR605792-51"/>
    </source>
</evidence>
<dbReference type="InterPro" id="IPR017937">
    <property type="entry name" value="Thioredoxin_CS"/>
</dbReference>
<keyword evidence="6 14" id="KW-0732">Signal</keyword>
<feature type="disulfide bond" description="Redox-active" evidence="12">
    <location>
        <begin position="56"/>
        <end position="59"/>
    </location>
</feature>
<feature type="disulfide bond" description="Redox-active" evidence="12">
    <location>
        <begin position="395"/>
        <end position="398"/>
    </location>
</feature>
<dbReference type="Gene3D" id="3.40.30.10">
    <property type="entry name" value="Glutaredoxin"/>
    <property type="match status" value="4"/>
</dbReference>
<evidence type="ECO:0000256" key="7">
    <source>
        <dbReference type="ARBA" id="ARBA00022737"/>
    </source>
</evidence>
<dbReference type="CDD" id="cd02961">
    <property type="entry name" value="PDI_a_family"/>
    <property type="match status" value="1"/>
</dbReference>
<dbReference type="CDD" id="cd02982">
    <property type="entry name" value="PDI_b'_family"/>
    <property type="match status" value="1"/>
</dbReference>
<keyword evidence="8" id="KW-0256">Endoplasmic reticulum</keyword>
<feature type="region of interest" description="Disordered" evidence="15">
    <location>
        <begin position="494"/>
        <end position="531"/>
    </location>
</feature>
<dbReference type="PROSITE" id="PS51352">
    <property type="entry name" value="THIOREDOXIN_2"/>
    <property type="match status" value="2"/>
</dbReference>
<comment type="function">
    <text evidence="2">Participates in the folding of proteins containing disulfide bonds, may be involved in glycosylation, prolyl hydroxylation and triglyceride transfer.</text>
</comment>
<dbReference type="EMBL" id="AVOT02014437">
    <property type="protein sequence ID" value="MBW0497879.1"/>
    <property type="molecule type" value="Genomic_DNA"/>
</dbReference>
<proteinExistence type="inferred from homology"/>
<feature type="signal peptide" evidence="14">
    <location>
        <begin position="1"/>
        <end position="21"/>
    </location>
</feature>
<dbReference type="Pfam" id="PF00085">
    <property type="entry name" value="Thioredoxin"/>
    <property type="match status" value="2"/>
</dbReference>
<sequence>MFLKSISLIFTLLFTSSSIHARSETSSPVVDLTVDDFQSTVDAHTLIMIQFMTPWCRYCKSLIPEYERAAKTLQSRNITLAKLDCSVPAEAELCQEQDVYQYPTLKIFQDRNGSDYNGPRKSDEIVKIMLKRSLPVVSIITSQNHTNFTQSSDVVAVAYLDQSDHENFQVFNSYAQSKRDNYVFGICHDHSLIKDLSTLPKPSLVVWKSFDEGRDDFQSPKFTIEDISRFVSSNAVPLFEELSPSNFDYYSSVQTPLAFMFIETTNPSRETLLETLKPLAREYKGKINFVWVDALKFGDHARSLNLPGTHWPEFVIQDFSTKSKFPLPPNKQVNYHNLAEFIKDFNQGQIKPTYKTQPIPLKQGPGSHVLVNSQFDEIVYENSKDVFIQIYAPWCGHCKRLKPIWDNLAHSFKDSTDKVLITKFDATENDLPPTSGIAVQGFPTLQFKKAGSKEFMDYEGNRTLDSLIEFVEKNSGNQVKAVKVEFTKDSEVTRDRTEQMVFNSEELEPVEDDYENHAEDDEDEDAEHDEL</sequence>
<gene>
    <name evidence="17" type="ORF">O181_037594</name>
</gene>
<dbReference type="InterPro" id="IPR013766">
    <property type="entry name" value="Thioredoxin_domain"/>
</dbReference>
<evidence type="ECO:0000256" key="2">
    <source>
        <dbReference type="ARBA" id="ARBA00002692"/>
    </source>
</evidence>
<evidence type="ECO:0000256" key="8">
    <source>
        <dbReference type="ARBA" id="ARBA00022824"/>
    </source>
</evidence>
<dbReference type="Pfam" id="PF13848">
    <property type="entry name" value="Thioredoxin_6"/>
    <property type="match status" value="1"/>
</dbReference>
<keyword evidence="10 14" id="KW-0413">Isomerase</keyword>
<dbReference type="PANTHER" id="PTHR18929">
    <property type="entry name" value="PROTEIN DISULFIDE ISOMERASE"/>
    <property type="match status" value="1"/>
</dbReference>
<comment type="catalytic activity">
    <reaction evidence="1 14">
        <text>Catalyzes the rearrangement of -S-S- bonds in proteins.</text>
        <dbReference type="EC" id="5.3.4.1"/>
    </reaction>
</comment>
<keyword evidence="18" id="KW-1185">Reference proteome</keyword>
<comment type="caution">
    <text evidence="17">The sequence shown here is derived from an EMBL/GenBank/DDBJ whole genome shotgun (WGS) entry which is preliminary data.</text>
</comment>
<evidence type="ECO:0000256" key="4">
    <source>
        <dbReference type="ARBA" id="ARBA00006347"/>
    </source>
</evidence>
<feature type="chain" id="PRO_5040534292" description="Protein disulfide-isomerase" evidence="14">
    <location>
        <begin position="22"/>
        <end position="531"/>
    </location>
</feature>
<dbReference type="InterPro" id="IPR036249">
    <property type="entry name" value="Thioredoxin-like_sf"/>
</dbReference>
<dbReference type="PANTHER" id="PTHR18929:SF132">
    <property type="entry name" value="PROTEIN DISULFIDE-ISOMERASE A3"/>
    <property type="match status" value="1"/>
</dbReference>
<evidence type="ECO:0000256" key="15">
    <source>
        <dbReference type="SAM" id="MobiDB-lite"/>
    </source>
</evidence>
<evidence type="ECO:0000256" key="11">
    <source>
        <dbReference type="ARBA" id="ARBA00023284"/>
    </source>
</evidence>
<dbReference type="NCBIfam" id="TIGR01130">
    <property type="entry name" value="ER_PDI_fam"/>
    <property type="match status" value="1"/>
</dbReference>
<evidence type="ECO:0000256" key="13">
    <source>
        <dbReference type="RuleBase" id="RU004208"/>
    </source>
</evidence>
<dbReference type="GO" id="GO:0003756">
    <property type="term" value="F:protein disulfide isomerase activity"/>
    <property type="evidence" value="ECO:0007669"/>
    <property type="project" value="UniProtKB-EC"/>
</dbReference>
<feature type="domain" description="Thioredoxin" evidence="16">
    <location>
        <begin position="305"/>
        <end position="476"/>
    </location>
</feature>
<dbReference type="NCBIfam" id="TIGR01126">
    <property type="entry name" value="pdi_dom"/>
    <property type="match status" value="1"/>
</dbReference>
<evidence type="ECO:0000256" key="1">
    <source>
        <dbReference type="ARBA" id="ARBA00001182"/>
    </source>
</evidence>
<dbReference type="OrthoDB" id="427280at2759"/>
<keyword evidence="9 12" id="KW-1015">Disulfide bond</keyword>